<accession>A0A5B0BF85</accession>
<protein>
    <recommendedName>
        <fullName evidence="9">Pycsar effector protein domain-containing protein</fullName>
    </recommendedName>
</protein>
<evidence type="ECO:0000256" key="8">
    <source>
        <dbReference type="SAM" id="Phobius"/>
    </source>
</evidence>
<feature type="domain" description="Pycsar effector protein" evidence="9">
    <location>
        <begin position="21"/>
        <end position="180"/>
    </location>
</feature>
<keyword evidence="4" id="KW-0547">Nucleotide-binding</keyword>
<evidence type="ECO:0000256" key="5">
    <source>
        <dbReference type="ARBA" id="ARBA00022989"/>
    </source>
</evidence>
<evidence type="ECO:0000256" key="7">
    <source>
        <dbReference type="ARBA" id="ARBA00023136"/>
    </source>
</evidence>
<keyword evidence="11" id="KW-1185">Reference proteome</keyword>
<keyword evidence="2" id="KW-1003">Cell membrane</keyword>
<reference evidence="10 11" key="1">
    <citation type="submission" date="2019-05" db="EMBL/GenBank/DDBJ databases">
        <authorList>
            <person name="Hariharan J."/>
            <person name="Choudoir M.J."/>
            <person name="Diebold P."/>
            <person name="Panke-Buisse K."/>
            <person name="Buckley D.H."/>
        </authorList>
    </citation>
    <scope>NUCLEOTIDE SEQUENCE [LARGE SCALE GENOMIC DNA]</scope>
    <source>
        <strain evidence="10 11">SUN51</strain>
    </source>
</reference>
<dbReference type="GO" id="GO:0000166">
    <property type="term" value="F:nucleotide binding"/>
    <property type="evidence" value="ECO:0007669"/>
    <property type="project" value="UniProtKB-KW"/>
</dbReference>
<keyword evidence="5 8" id="KW-1133">Transmembrane helix</keyword>
<proteinExistence type="predicted"/>
<gene>
    <name evidence="10" type="ORF">FGF04_08085</name>
</gene>
<evidence type="ECO:0000256" key="1">
    <source>
        <dbReference type="ARBA" id="ARBA00004236"/>
    </source>
</evidence>
<evidence type="ECO:0000256" key="3">
    <source>
        <dbReference type="ARBA" id="ARBA00022692"/>
    </source>
</evidence>
<dbReference type="Proteomes" id="UP000324965">
    <property type="component" value="Unassembled WGS sequence"/>
</dbReference>
<sequence length="187" mass="20037">MARECMTAMAVGQQQTGPENAWRVLEVIRDWTKHAETKAATIMAAAGVVGGVLYSLVAGGGDRWDHSPWFAAAAVVSAVCTVAAGLTAGLVLWPRQRLSGGTEPTSLLFYDHIGREHPTSHADYRDRLSELLRDEDALVAAVADQVWANALVARRKYRWVGRSIVLLLFALTAVAVAAILSAAETLG</sequence>
<keyword evidence="3 8" id="KW-0812">Transmembrane</keyword>
<feature type="transmembrane region" description="Helical" evidence="8">
    <location>
        <begin position="164"/>
        <end position="183"/>
    </location>
</feature>
<dbReference type="InterPro" id="IPR043760">
    <property type="entry name" value="PycTM_dom"/>
</dbReference>
<evidence type="ECO:0000256" key="2">
    <source>
        <dbReference type="ARBA" id="ARBA00022475"/>
    </source>
</evidence>
<evidence type="ECO:0000259" key="9">
    <source>
        <dbReference type="Pfam" id="PF18967"/>
    </source>
</evidence>
<organism evidence="10 11">
    <name type="scientific">Streptomyces apricus</name>
    <dbReference type="NCBI Taxonomy" id="1828112"/>
    <lineage>
        <taxon>Bacteria</taxon>
        <taxon>Bacillati</taxon>
        <taxon>Actinomycetota</taxon>
        <taxon>Actinomycetes</taxon>
        <taxon>Kitasatosporales</taxon>
        <taxon>Streptomycetaceae</taxon>
        <taxon>Streptomyces</taxon>
    </lineage>
</organism>
<evidence type="ECO:0000256" key="4">
    <source>
        <dbReference type="ARBA" id="ARBA00022741"/>
    </source>
</evidence>
<evidence type="ECO:0000313" key="10">
    <source>
        <dbReference type="EMBL" id="KAA0940813.1"/>
    </source>
</evidence>
<keyword evidence="6" id="KW-0051">Antiviral defense</keyword>
<dbReference type="Pfam" id="PF18967">
    <property type="entry name" value="PycTM"/>
    <property type="match status" value="1"/>
</dbReference>
<dbReference type="GO" id="GO:0005886">
    <property type="term" value="C:plasma membrane"/>
    <property type="evidence" value="ECO:0007669"/>
    <property type="project" value="UniProtKB-SubCell"/>
</dbReference>
<dbReference type="RefSeq" id="WP_149510553.1">
    <property type="nucleotide sequence ID" value="NZ_VDFC01000023.1"/>
</dbReference>
<dbReference type="EMBL" id="VDFC01000023">
    <property type="protein sequence ID" value="KAA0940813.1"/>
    <property type="molecule type" value="Genomic_DNA"/>
</dbReference>
<name>A0A5B0BF85_9ACTN</name>
<feature type="transmembrane region" description="Helical" evidence="8">
    <location>
        <begin position="69"/>
        <end position="93"/>
    </location>
</feature>
<dbReference type="OrthoDB" id="4550756at2"/>
<comment type="caution">
    <text evidence="10">The sequence shown here is derived from an EMBL/GenBank/DDBJ whole genome shotgun (WGS) entry which is preliminary data.</text>
</comment>
<feature type="transmembrane region" description="Helical" evidence="8">
    <location>
        <begin position="39"/>
        <end position="57"/>
    </location>
</feature>
<evidence type="ECO:0000313" key="11">
    <source>
        <dbReference type="Proteomes" id="UP000324965"/>
    </source>
</evidence>
<evidence type="ECO:0000256" key="6">
    <source>
        <dbReference type="ARBA" id="ARBA00023118"/>
    </source>
</evidence>
<comment type="subcellular location">
    <subcellularLocation>
        <location evidence="1">Cell membrane</location>
    </subcellularLocation>
</comment>
<keyword evidence="7 8" id="KW-0472">Membrane</keyword>
<dbReference type="GO" id="GO:0051607">
    <property type="term" value="P:defense response to virus"/>
    <property type="evidence" value="ECO:0007669"/>
    <property type="project" value="UniProtKB-KW"/>
</dbReference>
<dbReference type="AlphaFoldDB" id="A0A5B0BF85"/>